<organism evidence="1 2">
    <name type="scientific">Aduncisulcus paluster</name>
    <dbReference type="NCBI Taxonomy" id="2918883"/>
    <lineage>
        <taxon>Eukaryota</taxon>
        <taxon>Metamonada</taxon>
        <taxon>Carpediemonas-like organisms</taxon>
        <taxon>Aduncisulcus</taxon>
    </lineage>
</organism>
<dbReference type="Proteomes" id="UP001057375">
    <property type="component" value="Unassembled WGS sequence"/>
</dbReference>
<protein>
    <submittedName>
        <fullName evidence="1">Uncharacterized protein</fullName>
    </submittedName>
</protein>
<reference evidence="1" key="1">
    <citation type="submission" date="2022-03" db="EMBL/GenBank/DDBJ databases">
        <title>Draft genome sequence of Aduncisulcus paluster, a free-living microaerophilic Fornicata.</title>
        <authorList>
            <person name="Yuyama I."/>
            <person name="Kume K."/>
            <person name="Tamura T."/>
            <person name="Inagaki Y."/>
            <person name="Hashimoto T."/>
        </authorList>
    </citation>
    <scope>NUCLEOTIDE SEQUENCE</scope>
    <source>
        <strain evidence="1">NY0171</strain>
    </source>
</reference>
<feature type="non-terminal residue" evidence="1">
    <location>
        <position position="1388"/>
    </location>
</feature>
<sequence>LRISVFHRLSTILSKILSIGLSKRFGSDFVEDALGTCRSLACSKDDSTKDSLLEILLPHILPWLRKYPGETFFFHWINILKNITLDNVNTNPHKGRCLQLWFVFPPIVGAVKDSISRGLGFNSATKIRCIMFFSNLCCIPDFAVEIFKNTKYMIDNWFIMVKEQEEDKHNWGIKYWSEFVSMLSTVPSLVPHISPKYDAAMAWCKVNGGWGSDYSRYFSYCYPHLKNWCELIDSIKECQDSKSTSKLYQKQRGSILSIFRASMSRSEIEEHKKEIVLCCQCLRWFFRHLISGTEIYLPITDLNDLIDTFIGHLSRVEKVLESSVDEEYCWICVNYSLKVQDRKDSFLLSILPTFQHILERGSKEKLGGDVSLWLLCTLRNISNSKFSSTRSSIFTLIKPYVKDWMRIYGDSWIFEEWFIMLKFLSWSPEDDSPNKCICSELWSFFHPILDFVKRECSQDKIVEGNYSYVLDFFSNLCCDPSHVHEIFDNIKDLLDGWFEAIKKKKHELGIKYWSQLISMLSSDISLVPCLSLKYDEMEWCKDNSAGQSDCSMYFQMCNSYLEQKKLNKFEILINTIKKCQDSSSTSNLYHKHRQSILSVFRAHRSKSEIEAHKTDLVLCCLCLRWFVKHEVSRFKIFLPISDLINLIHTFLEYLSRVEEVLEGVIDESYCSICVNYAFKVLDGYDSFLGKISPTYSRIFERNSSKKLETITKSIPEGNSIVPKNVLLTLNNISNSKSSSTRSSIFTLIKPYIIDWMGIYRDVGYYNIWIIILSKITWSLEDNAPNMSICSETWSIFHFILDFMKKELIGDNIVKREYCFILKFFSNLCSDRSHAIEVYENIEHLLADWFEAIKKKKHKNGIKYWSELVSVLSSIPSLVPEISPKYDSAMEWCKENGSKIDIFSRYLEACNPHPRKLDDLISIVLIDTIKKSQDPDSTSKLYLKHRETILSFFLAYQSRSEIEEHKTELILSILSVFLKSQSKRGIEKHKREIHQCYKCLRWFVCHELFGTTIYLPIIDLNDLIDTFIDHMSRVEEVLKETVDEEYCRFCDIFIFKVQDKLDSLLSKIGPTFQSILERGREKKLDSGISWYLLLSLKNISKSKSSSTRSSVFTLIKPYLKDWLRIYGDSWYYEEWIIILRNVTWLPEDKSPNKQWIKILSNLTWSPEDNASNPSICSEAWSFSPQILDFVKKECVKIDNEYFSVMHLFSNFCCDPSHAIELFENIKDLLDGWFKKHETGIKYDDHMRIKCWTKLLSMLTTVPSLVPHISPKYDDSIRWCWKYDHANSGSSSSQYLSNVFSVISSSHLPFLLKSIPSISIIPPIVTLKSPSSDGYIFATHVCSGMGRVKASHEKCKIPSYYNVLTGSEIKCRCLDFGRVCYTIDEFKVKD</sequence>
<gene>
    <name evidence="1" type="ORF">ADUPG1_008248</name>
</gene>
<evidence type="ECO:0000313" key="1">
    <source>
        <dbReference type="EMBL" id="GKT34994.1"/>
    </source>
</evidence>
<feature type="non-terminal residue" evidence="1">
    <location>
        <position position="1"/>
    </location>
</feature>
<proteinExistence type="predicted"/>
<dbReference type="EMBL" id="BQXS01010898">
    <property type="protein sequence ID" value="GKT34994.1"/>
    <property type="molecule type" value="Genomic_DNA"/>
</dbReference>
<evidence type="ECO:0000313" key="2">
    <source>
        <dbReference type="Proteomes" id="UP001057375"/>
    </source>
</evidence>
<accession>A0ABQ5KUA3</accession>
<keyword evidence="2" id="KW-1185">Reference proteome</keyword>
<name>A0ABQ5KUA3_9EUKA</name>
<comment type="caution">
    <text evidence="1">The sequence shown here is derived from an EMBL/GenBank/DDBJ whole genome shotgun (WGS) entry which is preliminary data.</text>
</comment>